<accession>A0A813WUJ5</accession>
<sequence length="43" mass="4965">MQLFEHVLKLEIHSYDSIQYSSKLLNYSQKSTTTTITPTTSKT</sequence>
<keyword evidence="2" id="KW-1185">Reference proteome</keyword>
<protein>
    <submittedName>
        <fullName evidence="1">Uncharacterized protein</fullName>
    </submittedName>
</protein>
<name>A0A813WUJ5_9BILA</name>
<dbReference type="AlphaFoldDB" id="A0A813WUJ5"/>
<organism evidence="1 2">
    <name type="scientific">Brachionus calyciflorus</name>
    <dbReference type="NCBI Taxonomy" id="104777"/>
    <lineage>
        <taxon>Eukaryota</taxon>
        <taxon>Metazoa</taxon>
        <taxon>Spiralia</taxon>
        <taxon>Gnathifera</taxon>
        <taxon>Rotifera</taxon>
        <taxon>Eurotatoria</taxon>
        <taxon>Monogononta</taxon>
        <taxon>Pseudotrocha</taxon>
        <taxon>Ploima</taxon>
        <taxon>Brachionidae</taxon>
        <taxon>Brachionus</taxon>
    </lineage>
</organism>
<dbReference type="Proteomes" id="UP000663879">
    <property type="component" value="Unassembled WGS sequence"/>
</dbReference>
<gene>
    <name evidence="1" type="ORF">OXX778_LOCUS9388</name>
</gene>
<comment type="caution">
    <text evidence="1">The sequence shown here is derived from an EMBL/GenBank/DDBJ whole genome shotgun (WGS) entry which is preliminary data.</text>
</comment>
<proteinExistence type="predicted"/>
<dbReference type="EMBL" id="CAJNOC010001382">
    <property type="protein sequence ID" value="CAF0859974.1"/>
    <property type="molecule type" value="Genomic_DNA"/>
</dbReference>
<reference evidence="1" key="1">
    <citation type="submission" date="2021-02" db="EMBL/GenBank/DDBJ databases">
        <authorList>
            <person name="Nowell W R."/>
        </authorList>
    </citation>
    <scope>NUCLEOTIDE SEQUENCE</scope>
    <source>
        <strain evidence="1">Ploen Becks lab</strain>
    </source>
</reference>
<evidence type="ECO:0000313" key="2">
    <source>
        <dbReference type="Proteomes" id="UP000663879"/>
    </source>
</evidence>
<feature type="non-terminal residue" evidence="1">
    <location>
        <position position="43"/>
    </location>
</feature>
<evidence type="ECO:0000313" key="1">
    <source>
        <dbReference type="EMBL" id="CAF0859974.1"/>
    </source>
</evidence>